<dbReference type="GO" id="GO:0000150">
    <property type="term" value="F:DNA strand exchange activity"/>
    <property type="evidence" value="ECO:0007669"/>
    <property type="project" value="InterPro"/>
</dbReference>
<protein>
    <submittedName>
        <fullName evidence="3">Helix-turn-helix domain-containing protein</fullName>
    </submittedName>
</protein>
<dbReference type="GeneID" id="91107785"/>
<feature type="region of interest" description="Disordered" evidence="1">
    <location>
        <begin position="187"/>
        <end position="207"/>
    </location>
</feature>
<feature type="compositionally biased region" description="Polar residues" evidence="1">
    <location>
        <begin position="1"/>
        <end position="13"/>
    </location>
</feature>
<dbReference type="RefSeq" id="WP_353634497.1">
    <property type="nucleotide sequence ID" value="NZ_CP159204.1"/>
</dbReference>
<sequence length="273" mass="30773">MNIDDSTGKNPEYNSGRIPRGVFIPGNREVPYVDMTHPPTLIYMRNDEKSTDQLFDQFTDCVEYIHDELGIDIPDSVTHPPIDDNTKQTLVEIANTIWAADDSTYPNTLEEAVRKACDGEIDRMVVPNLYTLSDSVRDIHGMIDSLSAGGVEVHVARRRVVFEPTDRDSRRILYACTELERRDSNRRIDPLSAGEKHTGGRPPVGYTVEDCRLRPSDEYDKVESVLHAVVDGTMSIHRAASKLGVSRTTIRNAIDKRSEMYGLPEEAERPNRS</sequence>
<feature type="compositionally biased region" description="Basic and acidic residues" evidence="1">
    <location>
        <begin position="187"/>
        <end position="198"/>
    </location>
</feature>
<dbReference type="GO" id="GO:0003677">
    <property type="term" value="F:DNA binding"/>
    <property type="evidence" value="ECO:0007669"/>
    <property type="project" value="InterPro"/>
</dbReference>
<evidence type="ECO:0000256" key="1">
    <source>
        <dbReference type="SAM" id="MobiDB-lite"/>
    </source>
</evidence>
<dbReference type="Pfam" id="PF05225">
    <property type="entry name" value="HTH_psq"/>
    <property type="match status" value="1"/>
</dbReference>
<dbReference type="EMBL" id="CP159204">
    <property type="protein sequence ID" value="XCF16705.1"/>
    <property type="molecule type" value="Genomic_DNA"/>
</dbReference>
<organism evidence="3">
    <name type="scientific">Halobacterium sp. NMX12-1</name>
    <dbReference type="NCBI Taxonomy" id="3166650"/>
    <lineage>
        <taxon>Archaea</taxon>
        <taxon>Methanobacteriati</taxon>
        <taxon>Methanobacteriota</taxon>
        <taxon>Stenosarchaea group</taxon>
        <taxon>Halobacteria</taxon>
        <taxon>Halobacteriales</taxon>
        <taxon>Halobacteriaceae</taxon>
        <taxon>Halobacterium</taxon>
    </lineage>
</organism>
<dbReference type="InterPro" id="IPR007889">
    <property type="entry name" value="HTH_Psq"/>
</dbReference>
<name>A0AAU8CEM8_9EURY</name>
<reference evidence="3" key="1">
    <citation type="submission" date="2024-06" db="EMBL/GenBank/DDBJ databases">
        <title>Genome Sequence of an extremely halophilic archaeon isolated from Permian era halite, Salado Formation, Carlsbad, New Mexico: Halobacterium sp. strain NMX12-1.</title>
        <authorList>
            <person name="Sotoa L."/>
            <person name="DasSarma P."/>
            <person name="Anton B.P."/>
            <person name="Vincze T."/>
            <person name="Verma I."/>
            <person name="Eralp B."/>
            <person name="Powers D.W."/>
            <person name="Dozier B.L."/>
            <person name="Roberts R.J."/>
            <person name="DasSarma S."/>
        </authorList>
    </citation>
    <scope>NUCLEOTIDE SEQUENCE</scope>
    <source>
        <strain evidence="3">NMX12-1</strain>
    </source>
</reference>
<dbReference type="AlphaFoldDB" id="A0AAU8CEM8"/>
<evidence type="ECO:0000313" key="3">
    <source>
        <dbReference type="EMBL" id="XCF16705.1"/>
    </source>
</evidence>
<evidence type="ECO:0000259" key="2">
    <source>
        <dbReference type="Pfam" id="PF05225"/>
    </source>
</evidence>
<accession>A0AAU8CEM8</accession>
<feature type="region of interest" description="Disordered" evidence="1">
    <location>
        <begin position="1"/>
        <end position="20"/>
    </location>
</feature>
<dbReference type="KEGG" id="hanx:ABSL23_01505"/>
<gene>
    <name evidence="3" type="ORF">ABSL23_01505</name>
</gene>
<feature type="domain" description="HTH psq-type" evidence="2">
    <location>
        <begin position="226"/>
        <end position="256"/>
    </location>
</feature>
<proteinExistence type="predicted"/>